<reference evidence="3" key="1">
    <citation type="journal article" date="2019" name="Int. J. Syst. Evol. Microbiol.">
        <title>The Global Catalogue of Microorganisms (GCM) 10K type strain sequencing project: providing services to taxonomists for standard genome sequencing and annotation.</title>
        <authorList>
            <consortium name="The Broad Institute Genomics Platform"/>
            <consortium name="The Broad Institute Genome Sequencing Center for Infectious Disease"/>
            <person name="Wu L."/>
            <person name="Ma J."/>
        </authorList>
    </citation>
    <scope>NUCLEOTIDE SEQUENCE [LARGE SCALE GENOMIC DNA]</scope>
    <source>
        <strain evidence="3">CGMCC 4.5798</strain>
    </source>
</reference>
<feature type="chain" id="PRO_5045063237" evidence="1">
    <location>
        <begin position="19"/>
        <end position="127"/>
    </location>
</feature>
<evidence type="ECO:0000313" key="3">
    <source>
        <dbReference type="Proteomes" id="UP001596086"/>
    </source>
</evidence>
<feature type="signal peptide" evidence="1">
    <location>
        <begin position="1"/>
        <end position="18"/>
    </location>
</feature>
<protein>
    <submittedName>
        <fullName evidence="2">Uncharacterized protein</fullName>
    </submittedName>
</protein>
<organism evidence="2 3">
    <name type="scientific">Massilia aerilata</name>
    <dbReference type="NCBI Taxonomy" id="453817"/>
    <lineage>
        <taxon>Bacteria</taxon>
        <taxon>Pseudomonadati</taxon>
        <taxon>Pseudomonadota</taxon>
        <taxon>Betaproteobacteria</taxon>
        <taxon>Burkholderiales</taxon>
        <taxon>Oxalobacteraceae</taxon>
        <taxon>Telluria group</taxon>
        <taxon>Massilia</taxon>
    </lineage>
</organism>
<evidence type="ECO:0000256" key="1">
    <source>
        <dbReference type="SAM" id="SignalP"/>
    </source>
</evidence>
<sequence length="127" mass="13344">MALNGKLMVILATMTVLAAPVAMASGSEEGAITGVSAVTSSKLALYSGPAQARKVKEVPKEEIKLPLPVNETDEEERFLKVKLDGEVYWLSRKQVSVTRAVSVGCLAQASAPVEGATIRGANEGCKK</sequence>
<dbReference type="RefSeq" id="WP_379773190.1">
    <property type="nucleotide sequence ID" value="NZ_JBHSMZ010000015.1"/>
</dbReference>
<dbReference type="Proteomes" id="UP001596086">
    <property type="component" value="Unassembled WGS sequence"/>
</dbReference>
<dbReference type="EMBL" id="JBHSMZ010000015">
    <property type="protein sequence ID" value="MFC5550505.1"/>
    <property type="molecule type" value="Genomic_DNA"/>
</dbReference>
<gene>
    <name evidence="2" type="ORF">ACFPO9_18460</name>
</gene>
<comment type="caution">
    <text evidence="2">The sequence shown here is derived from an EMBL/GenBank/DDBJ whole genome shotgun (WGS) entry which is preliminary data.</text>
</comment>
<evidence type="ECO:0000313" key="2">
    <source>
        <dbReference type="EMBL" id="MFC5550505.1"/>
    </source>
</evidence>
<accession>A0ABW0S3G9</accession>
<keyword evidence="1" id="KW-0732">Signal</keyword>
<name>A0ABW0S3G9_9BURK</name>
<keyword evidence="3" id="KW-1185">Reference proteome</keyword>
<proteinExistence type="predicted"/>